<dbReference type="SFLD" id="SFLDS00003">
    <property type="entry name" value="Haloacid_Dehalogenase"/>
    <property type="match status" value="1"/>
</dbReference>
<dbReference type="SUPFAM" id="SSF56784">
    <property type="entry name" value="HAD-like"/>
    <property type="match status" value="1"/>
</dbReference>
<comment type="caution">
    <text evidence="1">The sequence shown here is derived from an EMBL/GenBank/DDBJ whole genome shotgun (WGS) entry which is preliminary data.</text>
</comment>
<organism evidence="1 2">
    <name type="scientific">Ruminococcus flavefaciens 007c</name>
    <dbReference type="NCBI Taxonomy" id="1341157"/>
    <lineage>
        <taxon>Bacteria</taxon>
        <taxon>Bacillati</taxon>
        <taxon>Bacillota</taxon>
        <taxon>Clostridia</taxon>
        <taxon>Eubacteriales</taxon>
        <taxon>Oscillospiraceae</taxon>
        <taxon>Ruminococcus</taxon>
    </lineage>
</organism>
<dbReference type="Proteomes" id="UP000019365">
    <property type="component" value="Unassembled WGS sequence"/>
</dbReference>
<dbReference type="GO" id="GO:0000287">
    <property type="term" value="F:magnesium ion binding"/>
    <property type="evidence" value="ECO:0007669"/>
    <property type="project" value="TreeGrafter"/>
</dbReference>
<dbReference type="InterPro" id="IPR023214">
    <property type="entry name" value="HAD_sf"/>
</dbReference>
<accession>W7UU36</accession>
<dbReference type="OrthoDB" id="9810101at2"/>
<evidence type="ECO:0008006" key="3">
    <source>
        <dbReference type="Google" id="ProtNLM"/>
    </source>
</evidence>
<dbReference type="EMBL" id="ATAX01000010">
    <property type="protein sequence ID" value="EWM54664.1"/>
    <property type="molecule type" value="Genomic_DNA"/>
</dbReference>
<dbReference type="Gene3D" id="3.40.50.1000">
    <property type="entry name" value="HAD superfamily/HAD-like"/>
    <property type="match status" value="1"/>
</dbReference>
<sequence>MKRLYITDLDGTLLSSEGEVSAKTADILNSLAAQGVDFTFATARSVYSAKPMTSALQISVPCILMNGVSIYDLRSDRYIANQYIPVSASGQITEAFRRADAECFMYRFNEGALTCYYTEITNRVMRSFAEVRKYKYHKPFIRCSDFMDAADDMTVYFTSLEEHDKLLPVKQTVDSTDGVDCAFYEDTYTGKWLLEVFSAKASKANGIRFLRERYGFDEVVAFGDNLNDLPMFAQADVKIAVGNARDEVKAAADHVIGTNDEDGVAQWLRDELKKSKSEF</sequence>
<dbReference type="RefSeq" id="WP_037297275.1">
    <property type="nucleotide sequence ID" value="NZ_ATAX01000010.1"/>
</dbReference>
<dbReference type="AlphaFoldDB" id="W7UU36"/>
<dbReference type="PANTHER" id="PTHR10000:SF8">
    <property type="entry name" value="HAD SUPERFAMILY HYDROLASE-LIKE, TYPE 3"/>
    <property type="match status" value="1"/>
</dbReference>
<dbReference type="PANTHER" id="PTHR10000">
    <property type="entry name" value="PHOSPHOSERINE PHOSPHATASE"/>
    <property type="match status" value="1"/>
</dbReference>
<dbReference type="NCBIfam" id="TIGR00099">
    <property type="entry name" value="Cof-subfamily"/>
    <property type="match status" value="1"/>
</dbReference>
<dbReference type="Gene3D" id="3.30.1240.10">
    <property type="match status" value="1"/>
</dbReference>
<dbReference type="GO" id="GO:0016791">
    <property type="term" value="F:phosphatase activity"/>
    <property type="evidence" value="ECO:0007669"/>
    <property type="project" value="TreeGrafter"/>
</dbReference>
<dbReference type="Pfam" id="PF08282">
    <property type="entry name" value="Hydrolase_3"/>
    <property type="match status" value="1"/>
</dbReference>
<protein>
    <recommendedName>
        <fullName evidence="3">Hydrolase</fullName>
    </recommendedName>
</protein>
<evidence type="ECO:0000313" key="2">
    <source>
        <dbReference type="Proteomes" id="UP000019365"/>
    </source>
</evidence>
<dbReference type="PATRIC" id="fig|1341157.4.peg.717"/>
<keyword evidence="2" id="KW-1185">Reference proteome</keyword>
<dbReference type="SFLD" id="SFLDG01140">
    <property type="entry name" value="C2.B:_Phosphomannomutase_and_P"/>
    <property type="match status" value="1"/>
</dbReference>
<proteinExistence type="predicted"/>
<dbReference type="InterPro" id="IPR036412">
    <property type="entry name" value="HAD-like_sf"/>
</dbReference>
<dbReference type="NCBIfam" id="TIGR01484">
    <property type="entry name" value="HAD-SF-IIB"/>
    <property type="match status" value="1"/>
</dbReference>
<dbReference type="InterPro" id="IPR006379">
    <property type="entry name" value="HAD-SF_hydro_IIB"/>
</dbReference>
<evidence type="ECO:0000313" key="1">
    <source>
        <dbReference type="EMBL" id="EWM54664.1"/>
    </source>
</evidence>
<dbReference type="InterPro" id="IPR000150">
    <property type="entry name" value="Cof"/>
</dbReference>
<dbReference type="GO" id="GO:0005829">
    <property type="term" value="C:cytosol"/>
    <property type="evidence" value="ECO:0007669"/>
    <property type="project" value="TreeGrafter"/>
</dbReference>
<dbReference type="eggNOG" id="COG0561">
    <property type="taxonomic scope" value="Bacteria"/>
</dbReference>
<gene>
    <name evidence="1" type="ORF">RF007C_04180</name>
</gene>
<reference evidence="1 2" key="1">
    <citation type="journal article" date="2014" name="PLoS ONE">
        <title>Rumen cellulosomics: divergent fiber-degrading strategies revealed by comparative genome-wide analysis of six ruminococcal strains.</title>
        <authorList>
            <person name="Dassa B."/>
            <person name="Borovok I."/>
            <person name="Ruimy-Israeli V."/>
            <person name="Lamed R."/>
            <person name="Flint H.J."/>
            <person name="Duncan S.H."/>
            <person name="Henrissat B."/>
            <person name="Coutinho P."/>
            <person name="Morrison M."/>
            <person name="Mosoni P."/>
            <person name="Yeoman C.J."/>
            <person name="White B.A."/>
            <person name="Bayer E.A."/>
        </authorList>
    </citation>
    <scope>NUCLEOTIDE SEQUENCE [LARGE SCALE GENOMIC DNA]</scope>
    <source>
        <strain evidence="1 2">007c</strain>
    </source>
</reference>
<name>W7UU36_RUMFL</name>